<evidence type="ECO:0000256" key="2">
    <source>
        <dbReference type="ARBA" id="ARBA00010256"/>
    </source>
</evidence>
<dbReference type="InterPro" id="IPR002774">
    <property type="entry name" value="Flagellin_arc-type"/>
</dbReference>
<proteinExistence type="inferred from homology"/>
<evidence type="ECO:0000313" key="7">
    <source>
        <dbReference type="Proteomes" id="UP000054387"/>
    </source>
</evidence>
<dbReference type="EMBL" id="LOPU01000029">
    <property type="protein sequence ID" value="KTG09073.1"/>
    <property type="molecule type" value="Genomic_DNA"/>
</dbReference>
<reference evidence="6 7" key="1">
    <citation type="submission" date="2015-12" db="EMBL/GenBank/DDBJ databases">
        <title>Haloprofundus marisrubri gen. nov., sp. nov., an extremely halophilic archaeon isolated from the Discovery deep brine-seawater interface in the Red Sea.</title>
        <authorList>
            <person name="Zhang G."/>
            <person name="Stingl U."/>
            <person name="Rashid M."/>
        </authorList>
    </citation>
    <scope>NUCLEOTIDE SEQUENCE [LARGE SCALE GENOMIC DNA]</scope>
    <source>
        <strain evidence="6 7">SB9</strain>
    </source>
</reference>
<dbReference type="PANTHER" id="PTHR35903">
    <property type="entry name" value="FLAGELLIN B1"/>
    <property type="match status" value="1"/>
</dbReference>
<dbReference type="PANTHER" id="PTHR35903:SF1">
    <property type="entry name" value="FLAGELLIN B1"/>
    <property type="match status" value="1"/>
</dbReference>
<protein>
    <recommendedName>
        <fullName evidence="4">Flagellin</fullName>
    </recommendedName>
</protein>
<comment type="caution">
    <text evidence="6">The sequence shown here is derived from an EMBL/GenBank/DDBJ whole genome shotgun (WGS) entry which is preliminary data.</text>
</comment>
<evidence type="ECO:0000256" key="1">
    <source>
        <dbReference type="ARBA" id="ARBA00004618"/>
    </source>
</evidence>
<comment type="function">
    <text evidence="4">Flagellin is the subunit protein which polymerizes to form the filaments of archaeal flagella.</text>
</comment>
<dbReference type="OrthoDB" id="102632at2157"/>
<feature type="transmembrane region" description="Helical" evidence="5">
    <location>
        <begin position="20"/>
        <end position="43"/>
    </location>
</feature>
<evidence type="ECO:0000256" key="4">
    <source>
        <dbReference type="RuleBase" id="RU361282"/>
    </source>
</evidence>
<sequence>MLPFNKSNKDRGQVGIETLIIFIAMILVAAVAAGVLINTAGFLQNKASATSEDSTEQVSNQVLVASAVGEVNDDSYFTEANSGGEVITALKFTTMQSPGAGEIDMDDATIEYIGPNGKVTLTHADDQSASADNAEFGTSTLKDDDSSVPVLNAKDDRMEIEIKLDNPGDLASYEDGSATYDTAELRPLAGGESATVRFVTQSGSQYTYIVNVPESLSSFSGASVEV</sequence>
<dbReference type="GO" id="GO:0097589">
    <property type="term" value="C:archaeal-type flagellum"/>
    <property type="evidence" value="ECO:0007669"/>
    <property type="project" value="UniProtKB-SubCell"/>
</dbReference>
<evidence type="ECO:0000256" key="5">
    <source>
        <dbReference type="SAM" id="Phobius"/>
    </source>
</evidence>
<evidence type="ECO:0000256" key="3">
    <source>
        <dbReference type="ARBA" id="ARBA00022440"/>
    </source>
</evidence>
<organism evidence="6 7">
    <name type="scientific">Haloprofundus marisrubri</name>
    <dbReference type="NCBI Taxonomy" id="1514971"/>
    <lineage>
        <taxon>Archaea</taxon>
        <taxon>Methanobacteriati</taxon>
        <taxon>Methanobacteriota</taxon>
        <taxon>Stenosarchaea group</taxon>
        <taxon>Halobacteria</taxon>
        <taxon>Halobacteriales</taxon>
        <taxon>Haloferacaceae</taxon>
        <taxon>Haloprofundus</taxon>
    </lineage>
</organism>
<dbReference type="NCBIfam" id="TIGR02537">
    <property type="entry name" value="arch_flag_Nterm"/>
    <property type="match status" value="1"/>
</dbReference>
<keyword evidence="5" id="KW-0472">Membrane</keyword>
<dbReference type="GO" id="GO:0097588">
    <property type="term" value="P:archaeal or bacterial-type flagellum-dependent cell motility"/>
    <property type="evidence" value="ECO:0007669"/>
    <property type="project" value="InterPro"/>
</dbReference>
<dbReference type="RefSeq" id="WP_058582226.1">
    <property type="nucleotide sequence ID" value="NZ_LOPU01000029.1"/>
</dbReference>
<keyword evidence="3 4" id="KW-0974">Archaeal flagellum</keyword>
<dbReference type="Proteomes" id="UP000054387">
    <property type="component" value="Unassembled WGS sequence"/>
</dbReference>
<comment type="subcellular location">
    <subcellularLocation>
        <location evidence="1 4">Archaeal flagellum</location>
    </subcellularLocation>
</comment>
<dbReference type="STRING" id="1514971.AUR64_14835"/>
<keyword evidence="5" id="KW-0812">Transmembrane</keyword>
<keyword evidence="7" id="KW-1185">Reference proteome</keyword>
<dbReference type="GO" id="GO:0005198">
    <property type="term" value="F:structural molecule activity"/>
    <property type="evidence" value="ECO:0007669"/>
    <property type="project" value="InterPro"/>
</dbReference>
<evidence type="ECO:0000313" key="6">
    <source>
        <dbReference type="EMBL" id="KTG09073.1"/>
    </source>
</evidence>
<gene>
    <name evidence="6" type="ORF">AUR64_14835</name>
</gene>
<dbReference type="Pfam" id="PF01917">
    <property type="entry name" value="Flagellin_arch-type"/>
    <property type="match status" value="1"/>
</dbReference>
<dbReference type="AlphaFoldDB" id="A0A0W1R785"/>
<dbReference type="InterPro" id="IPR013373">
    <property type="entry name" value="Flagellin/pilin_N_arc"/>
</dbReference>
<name>A0A0W1R785_9EURY</name>
<comment type="similarity">
    <text evidence="2 4">Belongs to the archaeal flagellin family.</text>
</comment>
<accession>A0A0W1R785</accession>
<keyword evidence="5" id="KW-1133">Transmembrane helix</keyword>